<evidence type="ECO:0000256" key="3">
    <source>
        <dbReference type="ARBA" id="ARBA00022692"/>
    </source>
</evidence>
<feature type="transmembrane region" description="Helical" evidence="6">
    <location>
        <begin position="294"/>
        <end position="315"/>
    </location>
</feature>
<comment type="subcellular location">
    <subcellularLocation>
        <location evidence="1">Membrane</location>
        <topology evidence="1">Multi-pass membrane protein</topology>
    </subcellularLocation>
</comment>
<feature type="transmembrane region" description="Helical" evidence="6">
    <location>
        <begin position="245"/>
        <end position="263"/>
    </location>
</feature>
<dbReference type="PANTHER" id="PTHR11101">
    <property type="entry name" value="PHOSPHATE TRANSPORTER"/>
    <property type="match status" value="1"/>
</dbReference>
<proteinExistence type="predicted"/>
<dbReference type="PANTHER" id="PTHR11101:SF80">
    <property type="entry name" value="PHOSPHATE TRANSPORTER"/>
    <property type="match status" value="1"/>
</dbReference>
<name>A0ABP9PA76_9BACT</name>
<keyword evidence="2" id="KW-0813">Transport</keyword>
<dbReference type="InterPro" id="IPR001204">
    <property type="entry name" value="Phos_transporter"/>
</dbReference>
<keyword evidence="8" id="KW-1185">Reference proteome</keyword>
<dbReference type="Pfam" id="PF01384">
    <property type="entry name" value="PHO4"/>
    <property type="match status" value="2"/>
</dbReference>
<feature type="transmembrane region" description="Helical" evidence="6">
    <location>
        <begin position="75"/>
        <end position="102"/>
    </location>
</feature>
<feature type="transmembrane region" description="Helical" evidence="6">
    <location>
        <begin position="135"/>
        <end position="157"/>
    </location>
</feature>
<evidence type="ECO:0000256" key="2">
    <source>
        <dbReference type="ARBA" id="ARBA00022448"/>
    </source>
</evidence>
<feature type="transmembrane region" description="Helical" evidence="6">
    <location>
        <begin position="169"/>
        <end position="188"/>
    </location>
</feature>
<sequence>MLPILIVLVAAIVAYANGANANFKGVASLFGSGTTSYRVALNWGNFTTGAGAVCAVFLAQHLIKAFSGKGLVPDALIADPAFLLAVAAGAAVTGSLATWLGFPVSTTHALTGGLVGAGLVASPTGVNFGHLWSTFAVPLLFGPVVAIFLGTLLYVLLRGLRLAPDHRTRTLDALHFLSAGAVGFARGLNDTPKIAALLGGVSFCTGEKGIFLVAVAMTLGGLISARRVAETLSHKITDMNPGQGFTANLTTSMLVIAGSVYGLPLSTTHVSVGSLLGIGIITRQARWHTAIPVLLAWVITLPCAAVLAAIAYFICRAIF</sequence>
<comment type="caution">
    <text evidence="7">The sequence shown here is derived from an EMBL/GenBank/DDBJ whole genome shotgun (WGS) entry which is preliminary data.</text>
</comment>
<organism evidence="7 8">
    <name type="scientific">Prosthecobacter algae</name>
    <dbReference type="NCBI Taxonomy" id="1144682"/>
    <lineage>
        <taxon>Bacteria</taxon>
        <taxon>Pseudomonadati</taxon>
        <taxon>Verrucomicrobiota</taxon>
        <taxon>Verrucomicrobiia</taxon>
        <taxon>Verrucomicrobiales</taxon>
        <taxon>Verrucomicrobiaceae</taxon>
        <taxon>Prosthecobacter</taxon>
    </lineage>
</organism>
<evidence type="ECO:0000256" key="5">
    <source>
        <dbReference type="ARBA" id="ARBA00023136"/>
    </source>
</evidence>
<gene>
    <name evidence="7" type="ORF">GCM10023213_30820</name>
</gene>
<evidence type="ECO:0000256" key="4">
    <source>
        <dbReference type="ARBA" id="ARBA00022989"/>
    </source>
</evidence>
<keyword evidence="4 6" id="KW-1133">Transmembrane helix</keyword>
<evidence type="ECO:0000313" key="8">
    <source>
        <dbReference type="Proteomes" id="UP001499852"/>
    </source>
</evidence>
<evidence type="ECO:0000313" key="7">
    <source>
        <dbReference type="EMBL" id="GAA5143309.1"/>
    </source>
</evidence>
<dbReference type="RefSeq" id="WP_345737270.1">
    <property type="nucleotide sequence ID" value="NZ_BAABIA010000006.1"/>
</dbReference>
<keyword evidence="3 6" id="KW-0812">Transmembrane</keyword>
<dbReference type="EMBL" id="BAABIA010000006">
    <property type="protein sequence ID" value="GAA5143309.1"/>
    <property type="molecule type" value="Genomic_DNA"/>
</dbReference>
<feature type="transmembrane region" description="Helical" evidence="6">
    <location>
        <begin position="208"/>
        <end position="225"/>
    </location>
</feature>
<reference evidence="8" key="1">
    <citation type="journal article" date="2019" name="Int. J. Syst. Evol. Microbiol.">
        <title>The Global Catalogue of Microorganisms (GCM) 10K type strain sequencing project: providing services to taxonomists for standard genome sequencing and annotation.</title>
        <authorList>
            <consortium name="The Broad Institute Genomics Platform"/>
            <consortium name="The Broad Institute Genome Sequencing Center for Infectious Disease"/>
            <person name="Wu L."/>
            <person name="Ma J."/>
        </authorList>
    </citation>
    <scope>NUCLEOTIDE SEQUENCE [LARGE SCALE GENOMIC DNA]</scope>
    <source>
        <strain evidence="8">JCM 18053</strain>
    </source>
</reference>
<evidence type="ECO:0000256" key="1">
    <source>
        <dbReference type="ARBA" id="ARBA00004141"/>
    </source>
</evidence>
<feature type="transmembrane region" description="Helical" evidence="6">
    <location>
        <begin position="42"/>
        <end position="63"/>
    </location>
</feature>
<protein>
    <submittedName>
        <fullName evidence="7">Inorganic phosphate transporter</fullName>
    </submittedName>
</protein>
<evidence type="ECO:0000256" key="6">
    <source>
        <dbReference type="SAM" id="Phobius"/>
    </source>
</evidence>
<keyword evidence="5 6" id="KW-0472">Membrane</keyword>
<accession>A0ABP9PA76</accession>
<dbReference type="Proteomes" id="UP001499852">
    <property type="component" value="Unassembled WGS sequence"/>
</dbReference>